<organism evidence="2 3">
    <name type="scientific">Haloferula sargassicola</name>
    <dbReference type="NCBI Taxonomy" id="490096"/>
    <lineage>
        <taxon>Bacteria</taxon>
        <taxon>Pseudomonadati</taxon>
        <taxon>Verrucomicrobiota</taxon>
        <taxon>Verrucomicrobiia</taxon>
        <taxon>Verrucomicrobiales</taxon>
        <taxon>Verrucomicrobiaceae</taxon>
        <taxon>Haloferula</taxon>
    </lineage>
</organism>
<feature type="region of interest" description="Disordered" evidence="1">
    <location>
        <begin position="141"/>
        <end position="165"/>
    </location>
</feature>
<name>A0ABP9URL6_9BACT</name>
<accession>A0ABP9URL6</accession>
<reference evidence="2 3" key="1">
    <citation type="submission" date="2024-02" db="EMBL/GenBank/DDBJ databases">
        <title>Haloferula sargassicola NBRC 104335.</title>
        <authorList>
            <person name="Ichikawa N."/>
            <person name="Katano-Makiyama Y."/>
            <person name="Hidaka K."/>
        </authorList>
    </citation>
    <scope>NUCLEOTIDE SEQUENCE [LARGE SCALE GENOMIC DNA]</scope>
    <source>
        <strain evidence="2 3">NBRC 104335</strain>
    </source>
</reference>
<keyword evidence="3" id="KW-1185">Reference proteome</keyword>
<dbReference type="RefSeq" id="WP_353567473.1">
    <property type="nucleotide sequence ID" value="NZ_BAABRI010000014.1"/>
</dbReference>
<gene>
    <name evidence="2" type="ORF">Hsar01_02593</name>
</gene>
<evidence type="ECO:0000313" key="2">
    <source>
        <dbReference type="EMBL" id="GAA5483362.1"/>
    </source>
</evidence>
<dbReference type="Proteomes" id="UP001476282">
    <property type="component" value="Unassembled WGS sequence"/>
</dbReference>
<protein>
    <submittedName>
        <fullName evidence="2">Uncharacterized protein</fullName>
    </submittedName>
</protein>
<sequence length="248" mass="28184">MSDLPDQFTLASLATSCEGQTPESRVRAALSIWRAAGEMIEKERPRPMVDYYSQQAAEIIRAATDSIPFASWLSSMMPGLKPQTRRARYLDFLFAKIEAGHAFAREYLRGFHSMPQENDDEKKLTEMDPIFHEEARQVVMPEQRGSAPRPVTLDPFNPPTETTKADPTFIWSMITTPYSSGVSIQEPRKATDQAKHLAQWLEEHGIPLTDAIRTETAKFLRWHAKSRKQARSENAKKAARARHSGDRK</sequence>
<proteinExistence type="predicted"/>
<comment type="caution">
    <text evidence="2">The sequence shown here is derived from an EMBL/GenBank/DDBJ whole genome shotgun (WGS) entry which is preliminary data.</text>
</comment>
<evidence type="ECO:0000313" key="3">
    <source>
        <dbReference type="Proteomes" id="UP001476282"/>
    </source>
</evidence>
<feature type="region of interest" description="Disordered" evidence="1">
    <location>
        <begin position="224"/>
        <end position="248"/>
    </location>
</feature>
<evidence type="ECO:0000256" key="1">
    <source>
        <dbReference type="SAM" id="MobiDB-lite"/>
    </source>
</evidence>
<dbReference type="EMBL" id="BAABRI010000014">
    <property type="protein sequence ID" value="GAA5483362.1"/>
    <property type="molecule type" value="Genomic_DNA"/>
</dbReference>